<evidence type="ECO:0000256" key="4">
    <source>
        <dbReference type="ARBA" id="ARBA00022989"/>
    </source>
</evidence>
<comment type="subcellular location">
    <subcellularLocation>
        <location evidence="1">Membrane</location>
        <topology evidence="1">Multi-pass membrane protein</topology>
    </subcellularLocation>
</comment>
<evidence type="ECO:0000313" key="6">
    <source>
        <dbReference type="EMBL" id="OUC79616.1"/>
    </source>
</evidence>
<proteinExistence type="inferred from homology"/>
<evidence type="ECO:0000313" key="7">
    <source>
        <dbReference type="Proteomes" id="UP000194632"/>
    </source>
</evidence>
<keyword evidence="3" id="KW-0812">Transmembrane</keyword>
<dbReference type="Pfam" id="PF07947">
    <property type="entry name" value="YhhN"/>
    <property type="match status" value="1"/>
</dbReference>
<dbReference type="Proteomes" id="UP000194632">
    <property type="component" value="Unassembled WGS sequence"/>
</dbReference>
<dbReference type="PANTHER" id="PTHR31885:SF6">
    <property type="entry name" value="GH04784P"/>
    <property type="match status" value="1"/>
</dbReference>
<protein>
    <recommendedName>
        <fullName evidence="8">Lysoplasmalogenase</fullName>
    </recommendedName>
</protein>
<reference evidence="6 7" key="1">
    <citation type="submission" date="2017-05" db="EMBL/GenBank/DDBJ databases">
        <title>Biotechnological potential of actinobacteria isolated from South African environments.</title>
        <authorList>
            <person name="Le Roes-Hill M."/>
            <person name="Prins A."/>
            <person name="Durrell K.A."/>
        </authorList>
    </citation>
    <scope>NUCLEOTIDE SEQUENCE [LARGE SCALE GENOMIC DNA]</scope>
    <source>
        <strain evidence="6">BS2</strain>
    </source>
</reference>
<gene>
    <name evidence="6" type="ORF">CA982_06925</name>
</gene>
<dbReference type="GO" id="GO:0016787">
    <property type="term" value="F:hydrolase activity"/>
    <property type="evidence" value="ECO:0007669"/>
    <property type="project" value="TreeGrafter"/>
</dbReference>
<organism evidence="6 7">
    <name type="scientific">Gordonia lacunae</name>
    <dbReference type="NCBI Taxonomy" id="417102"/>
    <lineage>
        <taxon>Bacteria</taxon>
        <taxon>Bacillati</taxon>
        <taxon>Actinomycetota</taxon>
        <taxon>Actinomycetes</taxon>
        <taxon>Mycobacteriales</taxon>
        <taxon>Gordoniaceae</taxon>
        <taxon>Gordonia</taxon>
    </lineage>
</organism>
<dbReference type="STRING" id="417102.CA982_06925"/>
<comment type="caution">
    <text evidence="6">The sequence shown here is derived from an EMBL/GenBank/DDBJ whole genome shotgun (WGS) entry which is preliminary data.</text>
</comment>
<dbReference type="RefSeq" id="WP_086534593.1">
    <property type="nucleotide sequence ID" value="NZ_NGFO01000006.1"/>
</dbReference>
<dbReference type="GO" id="GO:0016020">
    <property type="term" value="C:membrane"/>
    <property type="evidence" value="ECO:0007669"/>
    <property type="project" value="UniProtKB-SubCell"/>
</dbReference>
<dbReference type="AlphaFoldDB" id="A0A243QE61"/>
<evidence type="ECO:0000256" key="5">
    <source>
        <dbReference type="ARBA" id="ARBA00023136"/>
    </source>
</evidence>
<comment type="similarity">
    <text evidence="2">Belongs to the TMEM86 family.</text>
</comment>
<evidence type="ECO:0000256" key="3">
    <source>
        <dbReference type="ARBA" id="ARBA00022692"/>
    </source>
</evidence>
<keyword evidence="5" id="KW-0472">Membrane</keyword>
<keyword evidence="7" id="KW-1185">Reference proteome</keyword>
<name>A0A243QE61_9ACTN</name>
<dbReference type="EMBL" id="NGFO01000006">
    <property type="protein sequence ID" value="OUC79616.1"/>
    <property type="molecule type" value="Genomic_DNA"/>
</dbReference>
<dbReference type="PANTHER" id="PTHR31885">
    <property type="entry name" value="GH04784P"/>
    <property type="match status" value="1"/>
</dbReference>
<evidence type="ECO:0000256" key="1">
    <source>
        <dbReference type="ARBA" id="ARBA00004141"/>
    </source>
</evidence>
<evidence type="ECO:0000256" key="2">
    <source>
        <dbReference type="ARBA" id="ARBA00007375"/>
    </source>
</evidence>
<sequence>MSRAFRIAYAAAAAAATISGSAGGRRSAEITKPMPILLLAARVAAGARRRPVADTVALAAVLGFSAAGDRFMLQEEFEHGDPAAKDRFLRRGATSFAGAQLSYAAAMWRAGARPSVRTVAPRVSILAESATVLARHRPALLPVLSTYGNTLATMSALASDMPAPQPRMRAGGWFFLLSDLAIVNRRHLVTDPRLRVAGEAWVLASYFTAQYLLVGGLADR</sequence>
<dbReference type="OrthoDB" id="4374980at2"/>
<dbReference type="InterPro" id="IPR012506">
    <property type="entry name" value="TMEM86B-like"/>
</dbReference>
<accession>A0A243QE61</accession>
<evidence type="ECO:0008006" key="8">
    <source>
        <dbReference type="Google" id="ProtNLM"/>
    </source>
</evidence>
<keyword evidence="4" id="KW-1133">Transmembrane helix</keyword>